<dbReference type="OrthoDB" id="3271097at2759"/>
<keyword evidence="3" id="KW-1185">Reference proteome</keyword>
<accession>A0A409YHS8</accession>
<feature type="compositionally biased region" description="Low complexity" evidence="1">
    <location>
        <begin position="130"/>
        <end position="140"/>
    </location>
</feature>
<dbReference type="AlphaFoldDB" id="A0A409YHS8"/>
<sequence length="150" mass="17192">MKKAFIPVEDADDEVVVERMEKPPGEAGTSDGFNLQESMGLKDDKDLYNNIMREVRTQVHLNPKLDPFITFNYQDAGSLANVYRKVTAMYPYLTSDRFPRSWPIAEMTKQYLANWRRRVRAAARRAKAAKAALSSKTASSSKRRLEDDEE</sequence>
<dbReference type="EMBL" id="NHYE01000842">
    <property type="protein sequence ID" value="PPR02546.1"/>
    <property type="molecule type" value="Genomic_DNA"/>
</dbReference>
<evidence type="ECO:0000256" key="1">
    <source>
        <dbReference type="SAM" id="MobiDB-lite"/>
    </source>
</evidence>
<dbReference type="Proteomes" id="UP000284706">
    <property type="component" value="Unassembled WGS sequence"/>
</dbReference>
<feature type="region of interest" description="Disordered" evidence="1">
    <location>
        <begin position="130"/>
        <end position="150"/>
    </location>
</feature>
<evidence type="ECO:0000313" key="2">
    <source>
        <dbReference type="EMBL" id="PPR02546.1"/>
    </source>
</evidence>
<reference evidence="2 3" key="1">
    <citation type="journal article" date="2018" name="Evol. Lett.">
        <title>Horizontal gene cluster transfer increased hallucinogenic mushroom diversity.</title>
        <authorList>
            <person name="Reynolds H.T."/>
            <person name="Vijayakumar V."/>
            <person name="Gluck-Thaler E."/>
            <person name="Korotkin H.B."/>
            <person name="Matheny P.B."/>
            <person name="Slot J.C."/>
        </authorList>
    </citation>
    <scope>NUCLEOTIDE SEQUENCE [LARGE SCALE GENOMIC DNA]</scope>
    <source>
        <strain evidence="2 3">SRW20</strain>
    </source>
</reference>
<proteinExistence type="predicted"/>
<dbReference type="InParanoid" id="A0A409YHS8"/>
<protein>
    <submittedName>
        <fullName evidence="2">Uncharacterized protein</fullName>
    </submittedName>
</protein>
<dbReference type="STRING" id="231916.A0A409YHS8"/>
<gene>
    <name evidence="2" type="ORF">CVT26_012015</name>
</gene>
<organism evidence="2 3">
    <name type="scientific">Gymnopilus dilepis</name>
    <dbReference type="NCBI Taxonomy" id="231916"/>
    <lineage>
        <taxon>Eukaryota</taxon>
        <taxon>Fungi</taxon>
        <taxon>Dikarya</taxon>
        <taxon>Basidiomycota</taxon>
        <taxon>Agaricomycotina</taxon>
        <taxon>Agaricomycetes</taxon>
        <taxon>Agaricomycetidae</taxon>
        <taxon>Agaricales</taxon>
        <taxon>Agaricineae</taxon>
        <taxon>Hymenogastraceae</taxon>
        <taxon>Gymnopilus</taxon>
    </lineage>
</organism>
<name>A0A409YHS8_9AGAR</name>
<evidence type="ECO:0000313" key="3">
    <source>
        <dbReference type="Proteomes" id="UP000284706"/>
    </source>
</evidence>
<comment type="caution">
    <text evidence="2">The sequence shown here is derived from an EMBL/GenBank/DDBJ whole genome shotgun (WGS) entry which is preliminary data.</text>
</comment>